<reference evidence="1" key="1">
    <citation type="submission" date="2023-04" db="EMBL/GenBank/DDBJ databases">
        <title>Draft Genome sequencing of Naganishia species isolated from polar environments using Oxford Nanopore Technology.</title>
        <authorList>
            <person name="Leo P."/>
            <person name="Venkateswaran K."/>
        </authorList>
    </citation>
    <scope>NUCLEOTIDE SEQUENCE</scope>
    <source>
        <strain evidence="1">MNA-CCFEE 5261</strain>
    </source>
</reference>
<evidence type="ECO:0000313" key="2">
    <source>
        <dbReference type="Proteomes" id="UP001241377"/>
    </source>
</evidence>
<proteinExistence type="predicted"/>
<protein>
    <submittedName>
        <fullName evidence="1">Uncharacterized protein</fullName>
    </submittedName>
</protein>
<evidence type="ECO:0000313" key="1">
    <source>
        <dbReference type="EMBL" id="KAJ9106996.1"/>
    </source>
</evidence>
<keyword evidence="2" id="KW-1185">Reference proteome</keyword>
<dbReference type="EMBL" id="JASBWR010000026">
    <property type="protein sequence ID" value="KAJ9106996.1"/>
    <property type="molecule type" value="Genomic_DNA"/>
</dbReference>
<comment type="caution">
    <text evidence="1">The sequence shown here is derived from an EMBL/GenBank/DDBJ whole genome shotgun (WGS) entry which is preliminary data.</text>
</comment>
<gene>
    <name evidence="1" type="ORF">QFC19_002864</name>
</gene>
<name>A0ACC2W7G4_9TREE</name>
<dbReference type="Proteomes" id="UP001241377">
    <property type="component" value="Unassembled WGS sequence"/>
</dbReference>
<sequence>MIVRYWLSSLLPVNIKHSSRAMTTGHSYTTGPLLGQGWKHVEEWPQAGPSRLRGAAESNAEADAAVPGEEGDEEEEYEEEEEEIYVTIDLGPNADPLTLGISTEYQLIGLDTPTPFLKIGNDVFQGTPRRLIGSEIITKDTRGESDAFASLKQWSQASPYLTKDPQNPIKHSHPAIGHTDYRIALEPVKLIPRSTAPAHEKLAERPPLFARDAPEAPAQPEIPTLATLKSKRRAPVATSTHEEFAGAETPPIASTPGSVNPPVAPATATSRKKSHANRSNPLSSHYNIPTLGEISADGIPRIDGQEVRNMRKQRKSKKTIEAEAALVAEAEAEADPHQESMMATAGSAEYEMSEGVQAATAMDVDAQEGGDQVASSSAAPVSSSSAPGNNNNNTNSVRQGQGPDIKRILMPDAPRGYTKAGLPRRAPGRRKGQKTAAELLAASRKIVTEVVESGVPVTAAGEPAGENTNESARMEVDANDGGDAAAADASGMVKDIEGLPQSPGDQV</sequence>
<accession>A0ACC2W7G4</accession>
<organism evidence="1 2">
    <name type="scientific">Naganishia cerealis</name>
    <dbReference type="NCBI Taxonomy" id="610337"/>
    <lineage>
        <taxon>Eukaryota</taxon>
        <taxon>Fungi</taxon>
        <taxon>Dikarya</taxon>
        <taxon>Basidiomycota</taxon>
        <taxon>Agaricomycotina</taxon>
        <taxon>Tremellomycetes</taxon>
        <taxon>Filobasidiales</taxon>
        <taxon>Filobasidiaceae</taxon>
        <taxon>Naganishia</taxon>
    </lineage>
</organism>